<dbReference type="Pfam" id="PF00627">
    <property type="entry name" value="UBA"/>
    <property type="match status" value="2"/>
</dbReference>
<name>A0A671N8T9_9TELE</name>
<dbReference type="KEGG" id="sanh:107653883"/>
<feature type="domain" description="UBA" evidence="3">
    <location>
        <begin position="412"/>
        <end position="457"/>
    </location>
</feature>
<evidence type="ECO:0000313" key="4">
    <source>
        <dbReference type="Ensembl" id="ENSSANP00000042404.1"/>
    </source>
</evidence>
<feature type="domain" description="UBA" evidence="3">
    <location>
        <begin position="361"/>
        <end position="401"/>
    </location>
</feature>
<evidence type="ECO:0000256" key="1">
    <source>
        <dbReference type="SAM" id="Coils"/>
    </source>
</evidence>
<feature type="region of interest" description="Disordered" evidence="2">
    <location>
        <begin position="506"/>
        <end position="537"/>
    </location>
</feature>
<organism evidence="4 5">
    <name type="scientific">Sinocyclocheilus anshuiensis</name>
    <dbReference type="NCBI Taxonomy" id="1608454"/>
    <lineage>
        <taxon>Eukaryota</taxon>
        <taxon>Metazoa</taxon>
        <taxon>Chordata</taxon>
        <taxon>Craniata</taxon>
        <taxon>Vertebrata</taxon>
        <taxon>Euteleostomi</taxon>
        <taxon>Actinopterygii</taxon>
        <taxon>Neopterygii</taxon>
        <taxon>Teleostei</taxon>
        <taxon>Ostariophysi</taxon>
        <taxon>Cypriniformes</taxon>
        <taxon>Cyprinidae</taxon>
        <taxon>Cyprininae</taxon>
        <taxon>Sinocyclocheilus</taxon>
    </lineage>
</organism>
<dbReference type="SMART" id="SM00165">
    <property type="entry name" value="UBA"/>
    <property type="match status" value="3"/>
</dbReference>
<dbReference type="SUPFAM" id="SSF46934">
    <property type="entry name" value="UBA-like"/>
    <property type="match status" value="3"/>
</dbReference>
<dbReference type="CDD" id="cd17062">
    <property type="entry name" value="Ubl_NUB1"/>
    <property type="match status" value="1"/>
</dbReference>
<sequence>MEEKHMQSVLISLLRQDHVQLWTEPFISDQQKIRELAQKYVSATEFSLEEVIFTLESIRADTRRKDEGNKQFKETAVASLELHLPRTAENNRRRVHLKTKLDITAQELKKQISEEYGFTHFNLILSGKKLALGRRLDEQNVKNSSKMMVLKVSSQQEKSEMLEEEEKKSRQDEGVQRTQKGFQILSERDGSEDPVSTPFLEIADQKGNPLQIPDSERKALILAMGFHEKGRALLKKRNHSAALCHLLQADEQFNKCNSALLKTVDNYAVLQLDVVWCFQALQQLDCLNDARQRLERAEECFKRCYGEQQSRLQQIKGHTGGEDVLFLRLYLLQSLLAYHDGKKNQAFNKLRNVEELLGQLCLDPEKMLQLMTLGFSEQEARLGLRACRGDVEEAERLISQRKKEKKELKEREREKRRCRLQDINTLVELGFSKRDAARALHQTRGDVDKAYMVLLDGAEAQSSDGQTKLDQLLELGFQKDMADSALRLMGEDLAQATQMLLDNQGVVPPELLSPSPPSSSSEEPSTSSDSTASAWSRLDEDLVNEVLEDIPRHEEDYLDLTLDEEKELLLQIRCSLEKQSSSPPDCS</sequence>
<dbReference type="Gene3D" id="1.10.8.10">
    <property type="entry name" value="DNA helicase RuvA subunit, C-terminal domain"/>
    <property type="match status" value="3"/>
</dbReference>
<dbReference type="SUPFAM" id="SSF54236">
    <property type="entry name" value="Ubiquitin-like"/>
    <property type="match status" value="1"/>
</dbReference>
<dbReference type="Proteomes" id="UP000472260">
    <property type="component" value="Unassembled WGS sequence"/>
</dbReference>
<dbReference type="RefSeq" id="XP_016296238.1">
    <property type="nucleotide sequence ID" value="XM_016440752.1"/>
</dbReference>
<reference evidence="4" key="2">
    <citation type="submission" date="2025-09" db="UniProtKB">
        <authorList>
            <consortium name="Ensembl"/>
        </authorList>
    </citation>
    <scope>IDENTIFICATION</scope>
</reference>
<dbReference type="InterPro" id="IPR009060">
    <property type="entry name" value="UBA-like_sf"/>
</dbReference>
<evidence type="ECO:0000259" key="3">
    <source>
        <dbReference type="PROSITE" id="PS50030"/>
    </source>
</evidence>
<dbReference type="PROSITE" id="PS50030">
    <property type="entry name" value="UBA"/>
    <property type="match status" value="3"/>
</dbReference>
<dbReference type="InterPro" id="IPR029071">
    <property type="entry name" value="Ubiquitin-like_domsf"/>
</dbReference>
<feature type="coiled-coil region" evidence="1">
    <location>
        <begin position="391"/>
        <end position="421"/>
    </location>
</feature>
<proteinExistence type="predicted"/>
<accession>A0A671N8T9</accession>
<feature type="compositionally biased region" description="Low complexity" evidence="2">
    <location>
        <begin position="508"/>
        <end position="534"/>
    </location>
</feature>
<feature type="region of interest" description="Disordered" evidence="2">
    <location>
        <begin position="154"/>
        <end position="178"/>
    </location>
</feature>
<dbReference type="Gene3D" id="3.10.20.90">
    <property type="entry name" value="Phosphatidylinositol 3-kinase Catalytic Subunit, Chain A, domain 1"/>
    <property type="match status" value="1"/>
</dbReference>
<dbReference type="InterPro" id="IPR015940">
    <property type="entry name" value="UBA"/>
</dbReference>
<dbReference type="CDD" id="cd14291">
    <property type="entry name" value="UBA1_NUB1_like"/>
    <property type="match status" value="1"/>
</dbReference>
<dbReference type="PANTHER" id="PTHR12948">
    <property type="entry name" value="NEDD8 ULTIMATE BUSTER-1 BS4 PROTEIN"/>
    <property type="match status" value="1"/>
</dbReference>
<dbReference type="GO" id="GO:2000058">
    <property type="term" value="P:regulation of ubiquitin-dependent protein catabolic process"/>
    <property type="evidence" value="ECO:0007669"/>
    <property type="project" value="TreeGrafter"/>
</dbReference>
<feature type="domain" description="UBA" evidence="3">
    <location>
        <begin position="462"/>
        <end position="503"/>
    </location>
</feature>
<keyword evidence="1" id="KW-0175">Coiled coil</keyword>
<dbReference type="InterPro" id="IPR039749">
    <property type="entry name" value="NUB1"/>
</dbReference>
<dbReference type="GeneID" id="107653883"/>
<gene>
    <name evidence="4" type="primary">LOC107653883</name>
</gene>
<dbReference type="Pfam" id="PF18037">
    <property type="entry name" value="Ubiquitin_5"/>
    <property type="match status" value="1"/>
</dbReference>
<dbReference type="PANTHER" id="PTHR12948:SF3">
    <property type="entry name" value="NEDD8 ULTIMATE BUSTER 1"/>
    <property type="match status" value="1"/>
</dbReference>
<dbReference type="Ensembl" id="ENSSANT00000045128.1">
    <property type="protein sequence ID" value="ENSSANP00000042404.1"/>
    <property type="gene ID" value="ENSSANG00000021482.1"/>
</dbReference>
<evidence type="ECO:0000313" key="5">
    <source>
        <dbReference type="Proteomes" id="UP000472260"/>
    </source>
</evidence>
<reference evidence="4" key="1">
    <citation type="submission" date="2025-08" db="UniProtKB">
        <authorList>
            <consortium name="Ensembl"/>
        </authorList>
    </citation>
    <scope>IDENTIFICATION</scope>
</reference>
<feature type="compositionally biased region" description="Basic and acidic residues" evidence="2">
    <location>
        <begin position="157"/>
        <end position="175"/>
    </location>
</feature>
<protein>
    <recommendedName>
        <fullName evidence="3">UBA domain-containing protein</fullName>
    </recommendedName>
</protein>
<dbReference type="AlphaFoldDB" id="A0A671N8T9"/>
<dbReference type="InterPro" id="IPR041207">
    <property type="entry name" value="NUB1_ubiquitin-like_dom"/>
</dbReference>
<dbReference type="OrthoDB" id="434245at2759"/>
<evidence type="ECO:0000256" key="2">
    <source>
        <dbReference type="SAM" id="MobiDB-lite"/>
    </source>
</evidence>
<keyword evidence="5" id="KW-1185">Reference proteome</keyword>